<evidence type="ECO:0000313" key="1">
    <source>
        <dbReference type="EMBL" id="PPT78032.1"/>
    </source>
</evidence>
<dbReference type="AlphaFoldDB" id="A0A2S6Z8F8"/>
<evidence type="ECO:0000313" key="2">
    <source>
        <dbReference type="Proteomes" id="UP000239898"/>
    </source>
</evidence>
<proteinExistence type="predicted"/>
<dbReference type="EMBL" id="MIGX01000179">
    <property type="protein sequence ID" value="PPT78032.1"/>
    <property type="molecule type" value="Genomic_DNA"/>
</dbReference>
<accession>A0A2S6Z8F8</accession>
<organism evidence="1 2">
    <name type="scientific">Xanthomonas theicola</name>
    <dbReference type="NCBI Taxonomy" id="56464"/>
    <lineage>
        <taxon>Bacteria</taxon>
        <taxon>Pseudomonadati</taxon>
        <taxon>Pseudomonadota</taxon>
        <taxon>Gammaproteobacteria</taxon>
        <taxon>Lysobacterales</taxon>
        <taxon>Lysobacteraceae</taxon>
        <taxon>Xanthomonas</taxon>
    </lineage>
</organism>
<protein>
    <submittedName>
        <fullName evidence="1">Uncharacterized protein</fullName>
    </submittedName>
</protein>
<sequence>MLLIHLLDGCSLRETAARARQGGLADVSDVALLKRLRSSGEWFGWMSQAMIERLSGSARPVLAGRPLKPVDASVVSEPGATGLTGRLHYALDLATLQCEQAHVAPIGVGQGRARLKSSPVTCRWAIQTWLTGGECDTSRARP</sequence>
<comment type="caution">
    <text evidence="1">The sequence shown here is derived from an EMBL/GenBank/DDBJ whole genome shotgun (WGS) entry which is preliminary data.</text>
</comment>
<gene>
    <name evidence="1" type="ORF">XthCFBP4691_19265</name>
</gene>
<dbReference type="RefSeq" id="WP_128421853.1">
    <property type="nucleotide sequence ID" value="NZ_CP049017.1"/>
</dbReference>
<dbReference type="Proteomes" id="UP000239898">
    <property type="component" value="Unassembled WGS sequence"/>
</dbReference>
<name>A0A2S6Z8F8_9XANT</name>
<reference evidence="1 2" key="1">
    <citation type="submission" date="2016-08" db="EMBL/GenBank/DDBJ databases">
        <title>Evolution of the type three secretion system and type three effector repertoires in Xanthomonas.</title>
        <authorList>
            <person name="Merda D."/>
            <person name="Briand M."/>
            <person name="Bosis E."/>
            <person name="Rousseau C."/>
            <person name="Portier P."/>
            <person name="Jacques M.-A."/>
            <person name="Fischer-Le Saux M."/>
        </authorList>
    </citation>
    <scope>NUCLEOTIDE SEQUENCE [LARGE SCALE GENOMIC DNA]</scope>
    <source>
        <strain evidence="1 2">CFBP 4691</strain>
    </source>
</reference>
<dbReference type="OrthoDB" id="5558905at2"/>
<keyword evidence="2" id="KW-1185">Reference proteome</keyword>